<dbReference type="CDD" id="cd00121">
    <property type="entry name" value="MATH"/>
    <property type="match status" value="1"/>
</dbReference>
<protein>
    <recommendedName>
        <fullName evidence="1">MATH domain-containing protein</fullName>
    </recommendedName>
</protein>
<comment type="caution">
    <text evidence="2">The sequence shown here is derived from an EMBL/GenBank/DDBJ whole genome shotgun (WGS) entry which is preliminary data.</text>
</comment>
<evidence type="ECO:0000259" key="1">
    <source>
        <dbReference type="PROSITE" id="PS50144"/>
    </source>
</evidence>
<feature type="domain" description="MATH" evidence="1">
    <location>
        <begin position="206"/>
        <end position="317"/>
    </location>
</feature>
<dbReference type="Proteomes" id="UP001055712">
    <property type="component" value="Unassembled WGS sequence"/>
</dbReference>
<sequence>MVPSLKKPLLDEPQLFYLGTSGLDALADGRIKHGKSVLPFHSQILAAQSSVLRDMFCSLRTTKGSAAEAKMIELKTPFKDFTLEEVIWFLRFVYHVTEATAANFSEMTGVQAALKWLPLTETCGLQNAWSRGIRVIAVEMATGSGGSRAPHVAAKVLSSTLNQDSIIAIMAALAATCRKSPTVSDCDVPAAALLADWKAADLPPGDTEYTYTLTEFSTQLSPMYSPKFEAAGYKWQLQVTVTNGNVGLFLHASTPMWFPVAYTLELIDQLTGKVLSKLQYQHTFSDHWGQGNFFELNVLRSTPGYIVNDTVKFRVRISVDV</sequence>
<dbReference type="EMBL" id="SIDB01000009">
    <property type="protein sequence ID" value="KAI3428705.1"/>
    <property type="molecule type" value="Genomic_DNA"/>
</dbReference>
<gene>
    <name evidence="2" type="ORF">D9Q98_007529</name>
</gene>
<reference evidence="2" key="1">
    <citation type="journal article" date="2019" name="Plant J.">
        <title>Chlorella vulgaris genome assembly and annotation reveals the molecular basis for metabolic acclimation to high light conditions.</title>
        <authorList>
            <person name="Cecchin M."/>
            <person name="Marcolungo L."/>
            <person name="Rossato M."/>
            <person name="Girolomoni L."/>
            <person name="Cosentino E."/>
            <person name="Cuine S."/>
            <person name="Li-Beisson Y."/>
            <person name="Delledonne M."/>
            <person name="Ballottari M."/>
        </authorList>
    </citation>
    <scope>NUCLEOTIDE SEQUENCE</scope>
    <source>
        <strain evidence="2">211/11P</strain>
    </source>
</reference>
<accession>A0A9D4TM86</accession>
<name>A0A9D4TM86_CHLVU</name>
<evidence type="ECO:0000313" key="2">
    <source>
        <dbReference type="EMBL" id="KAI3428705.1"/>
    </source>
</evidence>
<dbReference type="OrthoDB" id="521270at2759"/>
<dbReference type="PROSITE" id="PS50144">
    <property type="entry name" value="MATH"/>
    <property type="match status" value="1"/>
</dbReference>
<proteinExistence type="predicted"/>
<dbReference type="Gene3D" id="2.60.210.10">
    <property type="entry name" value="Apoptosis, Tumor Necrosis Factor Receptor Associated Protein 2, Chain A"/>
    <property type="match status" value="1"/>
</dbReference>
<reference evidence="2" key="2">
    <citation type="submission" date="2020-11" db="EMBL/GenBank/DDBJ databases">
        <authorList>
            <person name="Cecchin M."/>
            <person name="Marcolungo L."/>
            <person name="Rossato M."/>
            <person name="Girolomoni L."/>
            <person name="Cosentino E."/>
            <person name="Cuine S."/>
            <person name="Li-Beisson Y."/>
            <person name="Delledonne M."/>
            <person name="Ballottari M."/>
        </authorList>
    </citation>
    <scope>NUCLEOTIDE SEQUENCE</scope>
    <source>
        <strain evidence="2">211/11P</strain>
        <tissue evidence="2">Whole cell</tissue>
    </source>
</reference>
<dbReference type="InterPro" id="IPR011333">
    <property type="entry name" value="SKP1/BTB/POZ_sf"/>
</dbReference>
<dbReference type="AlphaFoldDB" id="A0A9D4TM86"/>
<dbReference type="InterPro" id="IPR002083">
    <property type="entry name" value="MATH/TRAF_dom"/>
</dbReference>
<dbReference type="Pfam" id="PF22486">
    <property type="entry name" value="MATH_2"/>
    <property type="match status" value="1"/>
</dbReference>
<evidence type="ECO:0000313" key="3">
    <source>
        <dbReference type="Proteomes" id="UP001055712"/>
    </source>
</evidence>
<dbReference type="InterPro" id="IPR008974">
    <property type="entry name" value="TRAF-like"/>
</dbReference>
<keyword evidence="3" id="KW-1185">Reference proteome</keyword>
<organism evidence="2 3">
    <name type="scientific">Chlorella vulgaris</name>
    <name type="common">Green alga</name>
    <dbReference type="NCBI Taxonomy" id="3077"/>
    <lineage>
        <taxon>Eukaryota</taxon>
        <taxon>Viridiplantae</taxon>
        <taxon>Chlorophyta</taxon>
        <taxon>core chlorophytes</taxon>
        <taxon>Trebouxiophyceae</taxon>
        <taxon>Chlorellales</taxon>
        <taxon>Chlorellaceae</taxon>
        <taxon>Chlorella clade</taxon>
        <taxon>Chlorella</taxon>
    </lineage>
</organism>
<dbReference type="SUPFAM" id="SSF49599">
    <property type="entry name" value="TRAF domain-like"/>
    <property type="match status" value="1"/>
</dbReference>
<dbReference type="Gene3D" id="3.30.710.10">
    <property type="entry name" value="Potassium Channel Kv1.1, Chain A"/>
    <property type="match status" value="1"/>
</dbReference>